<name>A0A0F3PAL3_ORITS</name>
<evidence type="ECO:0000313" key="1">
    <source>
        <dbReference type="EMBL" id="KJV77370.1"/>
    </source>
</evidence>
<organism evidence="1 2">
    <name type="scientific">Orientia tsutsugamushi str. TA716</name>
    <dbReference type="NCBI Taxonomy" id="1359175"/>
    <lineage>
        <taxon>Bacteria</taxon>
        <taxon>Pseudomonadati</taxon>
        <taxon>Pseudomonadota</taxon>
        <taxon>Alphaproteobacteria</taxon>
        <taxon>Rickettsiales</taxon>
        <taxon>Rickettsiaceae</taxon>
        <taxon>Rickettsieae</taxon>
        <taxon>Orientia</taxon>
    </lineage>
</organism>
<protein>
    <submittedName>
        <fullName evidence="1">Uncharacterized protein</fullName>
    </submittedName>
</protein>
<comment type="caution">
    <text evidence="1">The sequence shown here is derived from an EMBL/GenBank/DDBJ whole genome shotgun (WGS) entry which is preliminary data.</text>
</comment>
<dbReference type="AlphaFoldDB" id="A0A0F3PAL3"/>
<dbReference type="Proteomes" id="UP000033671">
    <property type="component" value="Unassembled WGS sequence"/>
</dbReference>
<sequence length="56" mass="6597">MENIVNVKADTPDKFCYRDKAEKLSCKKEYAAFFKMPAPRYKEDSQLNVSLMSETW</sequence>
<gene>
    <name evidence="1" type="ORF">OTSTA716_0240</name>
</gene>
<dbReference type="PATRIC" id="fig|1359175.3.peg.2226"/>
<accession>A0A0F3PAL3</accession>
<proteinExistence type="predicted"/>
<reference evidence="1 2" key="1">
    <citation type="submission" date="2015-01" db="EMBL/GenBank/DDBJ databases">
        <title>Genome Sequencing of Rickettsiales.</title>
        <authorList>
            <person name="Daugherty S.C."/>
            <person name="Su Q."/>
            <person name="Abolude K."/>
            <person name="Beier-Sexton M."/>
            <person name="Carlyon J.A."/>
            <person name="Carter R."/>
            <person name="Day N.P."/>
            <person name="Dumler S.J."/>
            <person name="Dyachenko V."/>
            <person name="Godinez A."/>
            <person name="Kurtti T.J."/>
            <person name="Lichay M."/>
            <person name="Mullins K.E."/>
            <person name="Ott S."/>
            <person name="Pappas-Brown V."/>
            <person name="Paris D.H."/>
            <person name="Patel P."/>
            <person name="Richards A.L."/>
            <person name="Sadzewicz L."/>
            <person name="Sears K."/>
            <person name="Seidman D."/>
            <person name="Sengamalay N."/>
            <person name="Stenos J."/>
            <person name="Tallon L.J."/>
            <person name="Vincent G."/>
            <person name="Fraser C.M."/>
            <person name="Munderloh U."/>
            <person name="Dunning-Hotopp J.C."/>
        </authorList>
    </citation>
    <scope>NUCLEOTIDE SEQUENCE [LARGE SCALE GENOMIC DNA]</scope>
    <source>
        <strain evidence="1 2">TA716</strain>
    </source>
</reference>
<dbReference type="EMBL" id="LAOA01000005">
    <property type="protein sequence ID" value="KJV77370.1"/>
    <property type="molecule type" value="Genomic_DNA"/>
</dbReference>
<evidence type="ECO:0000313" key="2">
    <source>
        <dbReference type="Proteomes" id="UP000033671"/>
    </source>
</evidence>